<keyword evidence="2" id="KW-1185">Reference proteome</keyword>
<evidence type="ECO:0000313" key="2">
    <source>
        <dbReference type="Proteomes" id="UP001156905"/>
    </source>
</evidence>
<dbReference type="Proteomes" id="UP001156905">
    <property type="component" value="Unassembled WGS sequence"/>
</dbReference>
<evidence type="ECO:0008006" key="3">
    <source>
        <dbReference type="Google" id="ProtNLM"/>
    </source>
</evidence>
<dbReference type="Gene3D" id="3.40.50.620">
    <property type="entry name" value="HUPs"/>
    <property type="match status" value="1"/>
</dbReference>
<dbReference type="InterPro" id="IPR014729">
    <property type="entry name" value="Rossmann-like_a/b/a_fold"/>
</dbReference>
<reference evidence="2" key="1">
    <citation type="journal article" date="2019" name="Int. J. Syst. Evol. Microbiol.">
        <title>The Global Catalogue of Microorganisms (GCM) 10K type strain sequencing project: providing services to taxonomists for standard genome sequencing and annotation.</title>
        <authorList>
            <consortium name="The Broad Institute Genomics Platform"/>
            <consortium name="The Broad Institute Genome Sequencing Center for Infectious Disease"/>
            <person name="Wu L."/>
            <person name="Ma J."/>
        </authorList>
    </citation>
    <scope>NUCLEOTIDE SEQUENCE [LARGE SCALE GENOMIC DNA]</scope>
    <source>
        <strain evidence="2">NBRC 102520</strain>
    </source>
</reference>
<gene>
    <name evidence="1" type="ORF">GCM10007857_07440</name>
</gene>
<comment type="caution">
    <text evidence="1">The sequence shown here is derived from an EMBL/GenBank/DDBJ whole genome shotgun (WGS) entry which is preliminary data.</text>
</comment>
<name>A0ABQ6ASV7_9BRAD</name>
<evidence type="ECO:0000313" key="1">
    <source>
        <dbReference type="EMBL" id="GLR84034.1"/>
    </source>
</evidence>
<protein>
    <recommendedName>
        <fullName evidence="3">7-cyano-7-deazaguanine synthase</fullName>
    </recommendedName>
</protein>
<proteinExistence type="predicted"/>
<sequence>MARHATATADFELAAAGTVSCGKWKRKNKQCGHCVPCLIRRAAFHAAAIADDTEYREPNLLKIANDPQIRDDLISVLTAVSRSRTVRIEPWVMQAGPLPEDEQERSACVDVFKRGISELGNFLRASGFP</sequence>
<organism evidence="1 2">
    <name type="scientific">Bradyrhizobium iriomotense</name>
    <dbReference type="NCBI Taxonomy" id="441950"/>
    <lineage>
        <taxon>Bacteria</taxon>
        <taxon>Pseudomonadati</taxon>
        <taxon>Pseudomonadota</taxon>
        <taxon>Alphaproteobacteria</taxon>
        <taxon>Hyphomicrobiales</taxon>
        <taxon>Nitrobacteraceae</taxon>
        <taxon>Bradyrhizobium</taxon>
    </lineage>
</organism>
<dbReference type="EMBL" id="BSOW01000002">
    <property type="protein sequence ID" value="GLR84034.1"/>
    <property type="molecule type" value="Genomic_DNA"/>
</dbReference>
<accession>A0ABQ6ASV7</accession>